<gene>
    <name evidence="1" type="ORF">CLVI_34630</name>
</gene>
<evidence type="ECO:0008006" key="3">
    <source>
        <dbReference type="Google" id="ProtNLM"/>
    </source>
</evidence>
<dbReference type="EMBL" id="PVXQ01000085">
    <property type="protein sequence ID" value="PRR78568.1"/>
    <property type="molecule type" value="Genomic_DNA"/>
</dbReference>
<protein>
    <recommendedName>
        <fullName evidence="3">Group II intron, maturase-specific domain</fullName>
    </recommendedName>
</protein>
<evidence type="ECO:0000313" key="1">
    <source>
        <dbReference type="EMBL" id="PRR78568.1"/>
    </source>
</evidence>
<dbReference type="Proteomes" id="UP000239471">
    <property type="component" value="Unassembled WGS sequence"/>
</dbReference>
<keyword evidence="2" id="KW-1185">Reference proteome</keyword>
<organism evidence="1 2">
    <name type="scientific">Clostridium vincentii</name>
    <dbReference type="NCBI Taxonomy" id="52704"/>
    <lineage>
        <taxon>Bacteria</taxon>
        <taxon>Bacillati</taxon>
        <taxon>Bacillota</taxon>
        <taxon>Clostridia</taxon>
        <taxon>Eubacteriales</taxon>
        <taxon>Clostridiaceae</taxon>
        <taxon>Clostridium</taxon>
    </lineage>
</organism>
<name>A0A2T0B3V1_9CLOT</name>
<reference evidence="1 2" key="1">
    <citation type="submission" date="2018-03" db="EMBL/GenBank/DDBJ databases">
        <title>Genome sequence of Clostridium vincentii DSM 10228.</title>
        <authorList>
            <person name="Poehlein A."/>
            <person name="Daniel R."/>
        </authorList>
    </citation>
    <scope>NUCLEOTIDE SEQUENCE [LARGE SCALE GENOMIC DNA]</scope>
    <source>
        <strain evidence="1 2">DSM 10228</strain>
    </source>
</reference>
<evidence type="ECO:0000313" key="2">
    <source>
        <dbReference type="Proteomes" id="UP000239471"/>
    </source>
</evidence>
<comment type="caution">
    <text evidence="1">The sequence shown here is derived from an EMBL/GenBank/DDBJ whole genome shotgun (WGS) entry which is preliminary data.</text>
</comment>
<dbReference type="AlphaFoldDB" id="A0A2T0B3V1"/>
<accession>A0A2T0B3V1</accession>
<proteinExistence type="predicted"/>
<sequence>MTKLKMKIAGYFRYYGITDNSRAIENFRYLVRRLTFKWLNRRSQRKSYTWLRFDKMFRYFEVPEAKIHVNIFELKKEITYIL</sequence>